<gene>
    <name evidence="1" type="ORF">SAMN05216490_0022</name>
</gene>
<dbReference type="EMBL" id="LT629740">
    <property type="protein sequence ID" value="SDR83165.1"/>
    <property type="molecule type" value="Genomic_DNA"/>
</dbReference>
<organism evidence="1 2">
    <name type="scientific">Mucilaginibacter mallensis</name>
    <dbReference type="NCBI Taxonomy" id="652787"/>
    <lineage>
        <taxon>Bacteria</taxon>
        <taxon>Pseudomonadati</taxon>
        <taxon>Bacteroidota</taxon>
        <taxon>Sphingobacteriia</taxon>
        <taxon>Sphingobacteriales</taxon>
        <taxon>Sphingobacteriaceae</taxon>
        <taxon>Mucilaginibacter</taxon>
    </lineage>
</organism>
<dbReference type="Proteomes" id="UP000199679">
    <property type="component" value="Chromosome I"/>
</dbReference>
<dbReference type="RefSeq" id="WP_157682003.1">
    <property type="nucleotide sequence ID" value="NZ_LT629740.1"/>
</dbReference>
<dbReference type="OrthoDB" id="766751at2"/>
<protein>
    <submittedName>
        <fullName evidence="1">Uncharacterized protein</fullName>
    </submittedName>
</protein>
<keyword evidence="2" id="KW-1185">Reference proteome</keyword>
<dbReference type="AlphaFoldDB" id="A0A1H1M9V5"/>
<evidence type="ECO:0000313" key="1">
    <source>
        <dbReference type="EMBL" id="SDR83165.1"/>
    </source>
</evidence>
<evidence type="ECO:0000313" key="2">
    <source>
        <dbReference type="Proteomes" id="UP000199679"/>
    </source>
</evidence>
<sequence length="92" mass="11096">MEINNDAVFEELSPNQVRDLQLGMRHFFVNYPHEEVKRIIWDLYRGWVFNSAEYVQQEEITDMLLFYEAILEFTNDVHSYCQFLGRTVLKSD</sequence>
<accession>A0A1H1M9V5</accession>
<dbReference type="STRING" id="652787.SAMN05216490_0022"/>
<name>A0A1H1M9V5_MUCMA</name>
<proteinExistence type="predicted"/>
<reference evidence="1 2" key="1">
    <citation type="submission" date="2016-10" db="EMBL/GenBank/DDBJ databases">
        <authorList>
            <person name="de Groot N.N."/>
        </authorList>
    </citation>
    <scope>NUCLEOTIDE SEQUENCE [LARGE SCALE GENOMIC DNA]</scope>
    <source>
        <strain evidence="1 2">MP1X4</strain>
    </source>
</reference>